<evidence type="ECO:0000313" key="2">
    <source>
        <dbReference type="Proteomes" id="UP000024329"/>
    </source>
</evidence>
<dbReference type="EMBL" id="JFYZ01000101">
    <property type="protein sequence ID" value="EZP66182.1"/>
    <property type="molecule type" value="Genomic_DNA"/>
</dbReference>
<protein>
    <submittedName>
        <fullName evidence="1">Uncharacterized protein</fullName>
    </submittedName>
</protein>
<dbReference type="Proteomes" id="UP000024329">
    <property type="component" value="Unassembled WGS sequence"/>
</dbReference>
<reference evidence="1 2" key="1">
    <citation type="submission" date="2014-03" db="EMBL/GenBank/DDBJ databases">
        <title>Whole genome sequence of Novosphingobium resinovorum KF1.</title>
        <authorList>
            <person name="Gan H.M."/>
            <person name="Gan H.Y."/>
            <person name="Chew T.H."/>
            <person name="Savka M.A."/>
        </authorList>
    </citation>
    <scope>NUCLEOTIDE SEQUENCE [LARGE SCALE GENOMIC DNA]</scope>
    <source>
        <strain evidence="1 2">KF1</strain>
    </source>
</reference>
<evidence type="ECO:0000313" key="1">
    <source>
        <dbReference type="EMBL" id="EZP66182.1"/>
    </source>
</evidence>
<gene>
    <name evidence="1" type="ORF">BV97_05766</name>
</gene>
<dbReference type="RefSeq" id="WP_236727528.1">
    <property type="nucleotide sequence ID" value="NZ_JFYZ01000101.1"/>
</dbReference>
<name>A0A031IYU9_9SPHN</name>
<organism evidence="1 2">
    <name type="scientific">Novosphingobium resinovorum</name>
    <dbReference type="NCBI Taxonomy" id="158500"/>
    <lineage>
        <taxon>Bacteria</taxon>
        <taxon>Pseudomonadati</taxon>
        <taxon>Pseudomonadota</taxon>
        <taxon>Alphaproteobacteria</taxon>
        <taxon>Sphingomonadales</taxon>
        <taxon>Sphingomonadaceae</taxon>
        <taxon>Novosphingobium</taxon>
    </lineage>
</organism>
<proteinExistence type="predicted"/>
<comment type="caution">
    <text evidence="1">The sequence shown here is derived from an EMBL/GenBank/DDBJ whole genome shotgun (WGS) entry which is preliminary data.</text>
</comment>
<dbReference type="AlphaFoldDB" id="A0A031IYU9"/>
<sequence>MNYAQDGHGGNLGLKSSEPGDYQVSILEVSGSAATVDEIRSIEQLWKRKLQSREMGLNRN</sequence>
<accession>A0A031IYU9</accession>